<feature type="transmembrane region" description="Helical" evidence="1">
    <location>
        <begin position="244"/>
        <end position="262"/>
    </location>
</feature>
<feature type="transmembrane region" description="Helical" evidence="1">
    <location>
        <begin position="274"/>
        <end position="295"/>
    </location>
</feature>
<dbReference type="AlphaFoldDB" id="A0A0V0QLZ1"/>
<organism evidence="2 3">
    <name type="scientific">Pseudocohnilembus persalinus</name>
    <name type="common">Ciliate</name>
    <dbReference type="NCBI Taxonomy" id="266149"/>
    <lineage>
        <taxon>Eukaryota</taxon>
        <taxon>Sar</taxon>
        <taxon>Alveolata</taxon>
        <taxon>Ciliophora</taxon>
        <taxon>Intramacronucleata</taxon>
        <taxon>Oligohymenophorea</taxon>
        <taxon>Scuticociliatia</taxon>
        <taxon>Philasterida</taxon>
        <taxon>Pseudocohnilembidae</taxon>
        <taxon>Pseudocohnilembus</taxon>
    </lineage>
</organism>
<dbReference type="InParanoid" id="A0A0V0QLZ1"/>
<protein>
    <submittedName>
        <fullName evidence="2">Uncharacterized protein</fullName>
    </submittedName>
</protein>
<reference evidence="2 3" key="1">
    <citation type="journal article" date="2015" name="Sci. Rep.">
        <title>Genome of the facultative scuticociliatosis pathogen Pseudocohnilembus persalinus provides insight into its virulence through horizontal gene transfer.</title>
        <authorList>
            <person name="Xiong J."/>
            <person name="Wang G."/>
            <person name="Cheng J."/>
            <person name="Tian M."/>
            <person name="Pan X."/>
            <person name="Warren A."/>
            <person name="Jiang C."/>
            <person name="Yuan D."/>
            <person name="Miao W."/>
        </authorList>
    </citation>
    <scope>NUCLEOTIDE SEQUENCE [LARGE SCALE GENOMIC DNA]</scope>
    <source>
        <strain evidence="2">36N120E</strain>
    </source>
</reference>
<feature type="transmembrane region" description="Helical" evidence="1">
    <location>
        <begin position="27"/>
        <end position="53"/>
    </location>
</feature>
<keyword evidence="1" id="KW-1133">Transmembrane helix</keyword>
<feature type="transmembrane region" description="Helical" evidence="1">
    <location>
        <begin position="188"/>
        <end position="207"/>
    </location>
</feature>
<keyword evidence="1" id="KW-0472">Membrane</keyword>
<evidence type="ECO:0000313" key="3">
    <source>
        <dbReference type="Proteomes" id="UP000054937"/>
    </source>
</evidence>
<sequence>MLQILTLDGWGQIGRDIITLQDFLSSLWLVIFIFVLFFFFWNILIGILLDIFIQFREDKEHFHNKNNQIPFDPEQEMFNDASISNASHLGHMKLQHQRSIKMHQAEIESMSQSHLQSPLYNQLHQKVDSYQGQFQKQEEKTVSENNFSLESLLFGKLYQIIFLFLWFMSQIIVYNMNNIQLIQQNKYINIQIIFSSVYTLHTIAYIVYKLKHKIKFQLLTLHIISGPMSLFLDVFELLYTQKLYGFQLILQSLKILTIPGINNIVLSAKFVLPILLPPLTAIMGFICIIGIWGAYYLNKVGDHFGFYWQDFRTSFYTFVQVLTLDDWCAKLLKMLNKEGYIFEPLFFIAFIFMSNYFFLNIIISFSSQCFSLTETEEQLALKPDFYEREKQSQEENSFTYKQKFEEFKKDFHHIQTMLNTEEQLVEYKQKKMSSYLSTQQIPVKIVYQGQEVYLQLKDLHLTP</sequence>
<comment type="caution">
    <text evidence="2">The sequence shown here is derived from an EMBL/GenBank/DDBJ whole genome shotgun (WGS) entry which is preliminary data.</text>
</comment>
<name>A0A0V0QLZ1_PSEPJ</name>
<feature type="transmembrane region" description="Helical" evidence="1">
    <location>
        <begin position="344"/>
        <end position="365"/>
    </location>
</feature>
<dbReference type="Gene3D" id="1.10.287.70">
    <property type="match status" value="2"/>
</dbReference>
<evidence type="ECO:0000256" key="1">
    <source>
        <dbReference type="SAM" id="Phobius"/>
    </source>
</evidence>
<feature type="transmembrane region" description="Helical" evidence="1">
    <location>
        <begin position="157"/>
        <end position="176"/>
    </location>
</feature>
<dbReference type="Proteomes" id="UP000054937">
    <property type="component" value="Unassembled WGS sequence"/>
</dbReference>
<keyword evidence="1" id="KW-0812">Transmembrane</keyword>
<feature type="transmembrane region" description="Helical" evidence="1">
    <location>
        <begin position="219"/>
        <end position="238"/>
    </location>
</feature>
<gene>
    <name evidence="2" type="ORF">PPERSA_10177</name>
</gene>
<dbReference type="EMBL" id="LDAU01000144">
    <property type="protein sequence ID" value="KRX03096.1"/>
    <property type="molecule type" value="Genomic_DNA"/>
</dbReference>
<keyword evidence="3" id="KW-1185">Reference proteome</keyword>
<dbReference type="OrthoDB" id="296603at2759"/>
<proteinExistence type="predicted"/>
<evidence type="ECO:0000313" key="2">
    <source>
        <dbReference type="EMBL" id="KRX03096.1"/>
    </source>
</evidence>
<accession>A0A0V0QLZ1</accession>